<keyword evidence="3" id="KW-0328">Glycosyltransferase</keyword>
<dbReference type="PANTHER" id="PTHR33908">
    <property type="entry name" value="MANNOSYLTRANSFERASE YKCB-RELATED"/>
    <property type="match status" value="1"/>
</dbReference>
<feature type="transmembrane region" description="Helical" evidence="8">
    <location>
        <begin position="357"/>
        <end position="376"/>
    </location>
</feature>
<dbReference type="EMBL" id="MRCB01000004">
    <property type="protein sequence ID" value="OKH25143.1"/>
    <property type="molecule type" value="Genomic_DNA"/>
</dbReference>
<evidence type="ECO:0000256" key="2">
    <source>
        <dbReference type="ARBA" id="ARBA00022475"/>
    </source>
</evidence>
<protein>
    <submittedName>
        <fullName evidence="9">Glycosyltransferase</fullName>
    </submittedName>
</protein>
<evidence type="ECO:0000313" key="9">
    <source>
        <dbReference type="EMBL" id="OKH25143.1"/>
    </source>
</evidence>
<reference evidence="9 10" key="1">
    <citation type="submission" date="2016-11" db="EMBL/GenBank/DDBJ databases">
        <title>Draft Genome Sequences of Nine Cyanobacterial Strains from Diverse Habitats.</title>
        <authorList>
            <person name="Zhu T."/>
            <person name="Hou S."/>
            <person name="Lu X."/>
            <person name="Hess W.R."/>
        </authorList>
    </citation>
    <scope>NUCLEOTIDE SEQUENCE [LARGE SCALE GENOMIC DNA]</scope>
    <source>
        <strain evidence="9 10">NIES-593</strain>
    </source>
</reference>
<evidence type="ECO:0000256" key="3">
    <source>
        <dbReference type="ARBA" id="ARBA00022676"/>
    </source>
</evidence>
<name>A0A1U7HNH2_9CYAN</name>
<evidence type="ECO:0000256" key="4">
    <source>
        <dbReference type="ARBA" id="ARBA00022679"/>
    </source>
</evidence>
<feature type="transmembrane region" description="Helical" evidence="8">
    <location>
        <begin position="144"/>
        <end position="163"/>
    </location>
</feature>
<evidence type="ECO:0000256" key="7">
    <source>
        <dbReference type="ARBA" id="ARBA00023136"/>
    </source>
</evidence>
<dbReference type="STRING" id="1921803.NIES593_05095"/>
<dbReference type="InterPro" id="IPR050297">
    <property type="entry name" value="LipidA_mod_glycosyltrf_83"/>
</dbReference>
<feature type="transmembrane region" description="Helical" evidence="8">
    <location>
        <begin position="115"/>
        <end position="135"/>
    </location>
</feature>
<feature type="transmembrane region" description="Helical" evidence="8">
    <location>
        <begin position="290"/>
        <end position="310"/>
    </location>
</feature>
<proteinExistence type="predicted"/>
<dbReference type="GO" id="GO:0009103">
    <property type="term" value="P:lipopolysaccharide biosynthetic process"/>
    <property type="evidence" value="ECO:0007669"/>
    <property type="project" value="UniProtKB-ARBA"/>
</dbReference>
<feature type="transmembrane region" description="Helical" evidence="8">
    <location>
        <begin position="428"/>
        <end position="451"/>
    </location>
</feature>
<keyword evidence="7 8" id="KW-0472">Membrane</keyword>
<dbReference type="OrthoDB" id="416237at2"/>
<feature type="transmembrane region" description="Helical" evidence="8">
    <location>
        <begin position="203"/>
        <end position="234"/>
    </location>
</feature>
<organism evidence="9 10">
    <name type="scientific">Hydrococcus rivularis NIES-593</name>
    <dbReference type="NCBI Taxonomy" id="1921803"/>
    <lineage>
        <taxon>Bacteria</taxon>
        <taxon>Bacillati</taxon>
        <taxon>Cyanobacteriota</taxon>
        <taxon>Cyanophyceae</taxon>
        <taxon>Pleurocapsales</taxon>
        <taxon>Hydrococcaceae</taxon>
        <taxon>Hydrococcus</taxon>
    </lineage>
</organism>
<evidence type="ECO:0000256" key="1">
    <source>
        <dbReference type="ARBA" id="ARBA00004651"/>
    </source>
</evidence>
<keyword evidence="10" id="KW-1185">Reference proteome</keyword>
<evidence type="ECO:0000256" key="8">
    <source>
        <dbReference type="SAM" id="Phobius"/>
    </source>
</evidence>
<feature type="transmembrane region" description="Helical" evidence="8">
    <location>
        <begin position="169"/>
        <end position="191"/>
    </location>
</feature>
<dbReference type="GO" id="GO:0016763">
    <property type="term" value="F:pentosyltransferase activity"/>
    <property type="evidence" value="ECO:0007669"/>
    <property type="project" value="TreeGrafter"/>
</dbReference>
<feature type="transmembrane region" description="Helical" evidence="8">
    <location>
        <begin position="316"/>
        <end position="336"/>
    </location>
</feature>
<evidence type="ECO:0000313" key="10">
    <source>
        <dbReference type="Proteomes" id="UP000186868"/>
    </source>
</evidence>
<feature type="transmembrane region" description="Helical" evidence="8">
    <location>
        <begin position="388"/>
        <end position="407"/>
    </location>
</feature>
<keyword evidence="6 8" id="KW-1133">Transmembrane helix</keyword>
<keyword evidence="5 8" id="KW-0812">Transmembrane</keyword>
<dbReference type="GO" id="GO:0005886">
    <property type="term" value="C:plasma membrane"/>
    <property type="evidence" value="ECO:0007669"/>
    <property type="project" value="UniProtKB-SubCell"/>
</dbReference>
<dbReference type="Proteomes" id="UP000186868">
    <property type="component" value="Unassembled WGS sequence"/>
</dbReference>
<gene>
    <name evidence="9" type="ORF">NIES593_05095</name>
</gene>
<dbReference type="RefSeq" id="WP_073598556.1">
    <property type="nucleotide sequence ID" value="NZ_MRCB01000004.1"/>
</dbReference>
<comment type="subcellular location">
    <subcellularLocation>
        <location evidence="1">Cell membrane</location>
        <topology evidence="1">Multi-pass membrane protein</topology>
    </subcellularLocation>
</comment>
<keyword evidence="4 9" id="KW-0808">Transferase</keyword>
<comment type="caution">
    <text evidence="9">The sequence shown here is derived from an EMBL/GenBank/DDBJ whole genome shotgun (WGS) entry which is preliminary data.</text>
</comment>
<evidence type="ECO:0000256" key="5">
    <source>
        <dbReference type="ARBA" id="ARBA00022692"/>
    </source>
</evidence>
<dbReference type="PANTHER" id="PTHR33908:SF11">
    <property type="entry name" value="MEMBRANE PROTEIN"/>
    <property type="match status" value="1"/>
</dbReference>
<dbReference type="AlphaFoldDB" id="A0A1U7HNH2"/>
<evidence type="ECO:0000256" key="6">
    <source>
        <dbReference type="ARBA" id="ARBA00022989"/>
    </source>
</evidence>
<keyword evidence="2" id="KW-1003">Cell membrane</keyword>
<sequence length="571" mass="64725">MESIQNLKSHNLLLLLLWTLIGCLLRFAQLTGKPPWTDEFATLVFSLGNDFNCVPLDRIISIATLLQPLQPNPDATISDVVSLLLDEDNHPPLYFVLAHLWMKLFPLGGDYVNLWAARSLPAIFGVISIPATYWLASVAFNSRLVAHLSAALMAVSPYGVFIAQEARHYTLAILFVIASLGCFIGAVKHLWYRTKLPIELVFLWIIINSLGLSVHYFFGLTLLAEALALIILFVSPSSRPHRLLLSKKLWRIGIVAAGAIATGLTWILILPKDYGNGMIDWIKYEKTNPLALVSPVFQLLAAWITFISLLPVESSSLAIVIFSGFTMLIFFAWLFPKIKLGFQKLWKIPNTYLSTKILTNLIIIILFLFFILTYFWGIDITRGARYSFTYFPAIIILIGAILSTFWYERSHDSSILFKPHHNYPKKGFKMFLIVFLMGLLSAITVTSNLGYQKYYRPDLLVPIIQQKSASVPILIATTHESLVQTGEMLGIAWELKQNALRSQVSFLLAHQERKNSPEPMINLQKNLSQLSKPLDLWTVNFHANIKLNNCQTDSQFFPYINGYSYQLYHCF</sequence>
<accession>A0A1U7HNH2</accession>
<feature type="transmembrane region" description="Helical" evidence="8">
    <location>
        <begin position="249"/>
        <end position="269"/>
    </location>
</feature>